<evidence type="ECO:0000313" key="3">
    <source>
        <dbReference type="Proteomes" id="UP000321595"/>
    </source>
</evidence>
<dbReference type="EMBL" id="CP042467">
    <property type="protein sequence ID" value="QED28372.1"/>
    <property type="molecule type" value="Genomic_DNA"/>
</dbReference>
<name>A0A5B8XR28_9DELT</name>
<protein>
    <submittedName>
        <fullName evidence="2">Uncharacterized protein</fullName>
    </submittedName>
</protein>
<organism evidence="2 3">
    <name type="scientific">Microvenator marinus</name>
    <dbReference type="NCBI Taxonomy" id="2600177"/>
    <lineage>
        <taxon>Bacteria</taxon>
        <taxon>Deltaproteobacteria</taxon>
        <taxon>Bradymonadales</taxon>
        <taxon>Microvenatoraceae</taxon>
        <taxon>Microvenator</taxon>
    </lineage>
</organism>
<keyword evidence="1" id="KW-0812">Transmembrane</keyword>
<keyword evidence="3" id="KW-1185">Reference proteome</keyword>
<dbReference type="OrthoDB" id="5516041at2"/>
<evidence type="ECO:0000313" key="2">
    <source>
        <dbReference type="EMBL" id="QED28372.1"/>
    </source>
</evidence>
<dbReference type="RefSeq" id="WP_146960738.1">
    <property type="nucleotide sequence ID" value="NZ_CP042467.1"/>
</dbReference>
<dbReference type="AlphaFoldDB" id="A0A5B8XR28"/>
<dbReference type="KEGG" id="bbae:FRD01_14250"/>
<accession>A0A5B8XR28</accession>
<evidence type="ECO:0000256" key="1">
    <source>
        <dbReference type="SAM" id="Phobius"/>
    </source>
</evidence>
<feature type="transmembrane region" description="Helical" evidence="1">
    <location>
        <begin position="14"/>
        <end position="36"/>
    </location>
</feature>
<sequence length="95" mass="9865">MDNLPSQNSSSKTLIIVIITVVVLFGLAGAGCFCLFGSAIFGGLGMAGASEKTYYPECEMVGSSEECKTCCSMRGHSGQAYGNLINDDGKTCGCF</sequence>
<keyword evidence="1" id="KW-0472">Membrane</keyword>
<keyword evidence="1" id="KW-1133">Transmembrane helix</keyword>
<gene>
    <name evidence="2" type="ORF">FRD01_14250</name>
</gene>
<proteinExistence type="predicted"/>
<reference evidence="2 3" key="1">
    <citation type="submission" date="2019-08" db="EMBL/GenBank/DDBJ databases">
        <authorList>
            <person name="Liang Q."/>
        </authorList>
    </citation>
    <scope>NUCLEOTIDE SEQUENCE [LARGE SCALE GENOMIC DNA]</scope>
    <source>
        <strain evidence="2 3">V1718</strain>
    </source>
</reference>
<dbReference type="Proteomes" id="UP000321595">
    <property type="component" value="Chromosome"/>
</dbReference>